<dbReference type="InterPro" id="IPR028896">
    <property type="entry name" value="GcvT/YgfZ/DmdA"/>
</dbReference>
<gene>
    <name evidence="10" type="ordered locus">Dvul_1403</name>
</gene>
<dbReference type="Pfam" id="PF01571">
    <property type="entry name" value="GCV_T"/>
    <property type="match status" value="1"/>
</dbReference>
<dbReference type="GO" id="GO:0004047">
    <property type="term" value="F:aminomethyltransferase activity"/>
    <property type="evidence" value="ECO:0007669"/>
    <property type="project" value="UniProtKB-EC"/>
</dbReference>
<dbReference type="GO" id="GO:0005829">
    <property type="term" value="C:cytosol"/>
    <property type="evidence" value="ECO:0007669"/>
    <property type="project" value="TreeGrafter"/>
</dbReference>
<dbReference type="EC" id="2.1.2.10" evidence="2"/>
<comment type="similarity">
    <text evidence="1">Belongs to the GcvT family.</text>
</comment>
<dbReference type="InterPro" id="IPR006222">
    <property type="entry name" value="GCVT_N"/>
</dbReference>
<keyword evidence="3" id="KW-0032">Aminotransferase</keyword>
<evidence type="ECO:0000313" key="11">
    <source>
        <dbReference type="Proteomes" id="UP000009173"/>
    </source>
</evidence>
<evidence type="ECO:0000259" key="8">
    <source>
        <dbReference type="Pfam" id="PF01571"/>
    </source>
</evidence>
<dbReference type="Gene3D" id="3.30.1360.120">
    <property type="entry name" value="Probable tRNA modification gtpase trme, domain 1"/>
    <property type="match status" value="1"/>
</dbReference>
<dbReference type="InterPro" id="IPR013977">
    <property type="entry name" value="GcvT_C"/>
</dbReference>
<dbReference type="PANTHER" id="PTHR43757:SF2">
    <property type="entry name" value="AMINOMETHYLTRANSFERASE, MITOCHONDRIAL"/>
    <property type="match status" value="1"/>
</dbReference>
<dbReference type="InterPro" id="IPR029043">
    <property type="entry name" value="GcvT/YgfZ_C"/>
</dbReference>
<evidence type="ECO:0000313" key="10">
    <source>
        <dbReference type="EMBL" id="ABM28421.1"/>
    </source>
</evidence>
<dbReference type="SUPFAM" id="SSF101790">
    <property type="entry name" value="Aminomethyltransferase beta-barrel domain"/>
    <property type="match status" value="1"/>
</dbReference>
<dbReference type="PANTHER" id="PTHR43757">
    <property type="entry name" value="AMINOMETHYLTRANSFERASE"/>
    <property type="match status" value="1"/>
</dbReference>
<organism evidence="10 11">
    <name type="scientific">Nitratidesulfovibrio vulgaris (strain DP4)</name>
    <name type="common">Desulfovibrio vulgaris</name>
    <dbReference type="NCBI Taxonomy" id="391774"/>
    <lineage>
        <taxon>Bacteria</taxon>
        <taxon>Pseudomonadati</taxon>
        <taxon>Thermodesulfobacteriota</taxon>
        <taxon>Desulfovibrionia</taxon>
        <taxon>Desulfovibrionales</taxon>
        <taxon>Desulfovibrionaceae</taxon>
        <taxon>Nitratidesulfovibrio</taxon>
    </lineage>
</organism>
<sequence length="376" mass="40931">MTHTTLQPSDKETELSDLLLTPLNAWHRAQGAKMAPFAGWDMPIQYEGILAEHQHTRTHAALFDICHMGEFALRGPGAKQALARAVTHNLETLKPGRCRYGFLLNEAGCVLDDLIVYCLAEDDYMLVVNGACIASDFAALRERLPASLHFEDISAATAKLDLQGPKSIDALEGLLGRSFRELGYFAFTHTTFDGANLMVSRTGYTGELGYELYLPWDKAETLWTRLLENADVKPAGLGARDTLRLEVGLPLYGQDLDTTHTPAEAGYEGMLTNTVDYVGKGRDREVREVLVPLAIPGRRAARHGDAVALPDGTVVGVVTSGSFAPSVGHAVALAYVKRPHAEEDSFIIKAARVELEAKRAPLPFYAGGTARMKLQG</sequence>
<feature type="binding site" evidence="7">
    <location>
        <position position="211"/>
    </location>
    <ligand>
        <name>substrate</name>
    </ligand>
</feature>
<dbReference type="EMBL" id="CP000527">
    <property type="protein sequence ID" value="ABM28421.1"/>
    <property type="molecule type" value="Genomic_DNA"/>
</dbReference>
<reference evidence="11" key="1">
    <citation type="journal article" date="2009" name="Environ. Microbiol.">
        <title>Contribution of mobile genetic elements to Desulfovibrio vulgaris genome plasticity.</title>
        <authorList>
            <person name="Walker C.B."/>
            <person name="Stolyar S."/>
            <person name="Chivian D."/>
            <person name="Pinel N."/>
            <person name="Gabster J.A."/>
            <person name="Dehal P.S."/>
            <person name="He Z."/>
            <person name="Yang Z.K."/>
            <person name="Yen H.C."/>
            <person name="Zhou J."/>
            <person name="Wall J.D."/>
            <person name="Hazen T.C."/>
            <person name="Arkin A.P."/>
            <person name="Stahl D.A."/>
        </authorList>
    </citation>
    <scope>NUCLEOTIDE SEQUENCE [LARGE SCALE GENOMIC DNA]</scope>
    <source>
        <strain evidence="11">DP4</strain>
    </source>
</reference>
<dbReference type="AlphaFoldDB" id="A0A0H3A7G4"/>
<dbReference type="GO" id="GO:0005960">
    <property type="term" value="C:glycine cleavage complex"/>
    <property type="evidence" value="ECO:0007669"/>
    <property type="project" value="InterPro"/>
</dbReference>
<evidence type="ECO:0000256" key="2">
    <source>
        <dbReference type="ARBA" id="ARBA00012616"/>
    </source>
</evidence>
<dbReference type="InterPro" id="IPR006223">
    <property type="entry name" value="GcvT"/>
</dbReference>
<evidence type="ECO:0000256" key="3">
    <source>
        <dbReference type="ARBA" id="ARBA00022576"/>
    </source>
</evidence>
<dbReference type="NCBIfam" id="TIGR00528">
    <property type="entry name" value="gcvT"/>
    <property type="match status" value="1"/>
</dbReference>
<name>A0A0H3A7G4_NITV4</name>
<evidence type="ECO:0000256" key="4">
    <source>
        <dbReference type="ARBA" id="ARBA00022679"/>
    </source>
</evidence>
<dbReference type="KEGG" id="dvl:Dvul_1403"/>
<keyword evidence="4" id="KW-0808">Transferase</keyword>
<protein>
    <recommendedName>
        <fullName evidence="2">aminomethyltransferase</fullName>
        <ecNumber evidence="2">2.1.2.10</ecNumber>
    </recommendedName>
    <alternativeName>
        <fullName evidence="5">Glycine cleavage system T protein</fullName>
    </alternativeName>
</protein>
<dbReference type="PIRSF" id="PIRSF006487">
    <property type="entry name" value="GcvT"/>
    <property type="match status" value="1"/>
</dbReference>
<proteinExistence type="inferred from homology"/>
<dbReference type="InterPro" id="IPR027266">
    <property type="entry name" value="TrmE/GcvT-like"/>
</dbReference>
<dbReference type="RefSeq" id="WP_011792239.1">
    <property type="nucleotide sequence ID" value="NC_008751.1"/>
</dbReference>
<evidence type="ECO:0000256" key="5">
    <source>
        <dbReference type="ARBA" id="ARBA00031395"/>
    </source>
</evidence>
<evidence type="ECO:0000259" key="9">
    <source>
        <dbReference type="Pfam" id="PF08669"/>
    </source>
</evidence>
<dbReference type="NCBIfam" id="NF001567">
    <property type="entry name" value="PRK00389.1"/>
    <property type="match status" value="1"/>
</dbReference>
<dbReference type="Gene3D" id="3.30.70.1400">
    <property type="entry name" value="Aminomethyltransferase beta-barrel domains"/>
    <property type="match status" value="1"/>
</dbReference>
<dbReference type="SUPFAM" id="SSF103025">
    <property type="entry name" value="Folate-binding domain"/>
    <property type="match status" value="1"/>
</dbReference>
<dbReference type="Gene3D" id="4.10.1250.10">
    <property type="entry name" value="Aminomethyltransferase fragment"/>
    <property type="match status" value="1"/>
</dbReference>
<evidence type="ECO:0000256" key="1">
    <source>
        <dbReference type="ARBA" id="ARBA00008609"/>
    </source>
</evidence>
<dbReference type="Proteomes" id="UP000009173">
    <property type="component" value="Chromosome"/>
</dbReference>
<comment type="catalytic activity">
    <reaction evidence="6">
        <text>N(6)-[(R)-S(8)-aminomethyldihydrolipoyl]-L-lysyl-[protein] + (6S)-5,6,7,8-tetrahydrofolate = N(6)-[(R)-dihydrolipoyl]-L-lysyl-[protein] + (6R)-5,10-methylene-5,6,7,8-tetrahydrofolate + NH4(+)</text>
        <dbReference type="Rhea" id="RHEA:16945"/>
        <dbReference type="Rhea" id="RHEA-COMP:10475"/>
        <dbReference type="Rhea" id="RHEA-COMP:10492"/>
        <dbReference type="ChEBI" id="CHEBI:15636"/>
        <dbReference type="ChEBI" id="CHEBI:28938"/>
        <dbReference type="ChEBI" id="CHEBI:57453"/>
        <dbReference type="ChEBI" id="CHEBI:83100"/>
        <dbReference type="ChEBI" id="CHEBI:83143"/>
        <dbReference type="EC" id="2.1.2.10"/>
    </reaction>
</comment>
<evidence type="ECO:0000256" key="6">
    <source>
        <dbReference type="ARBA" id="ARBA00047665"/>
    </source>
</evidence>
<dbReference type="GO" id="GO:0008483">
    <property type="term" value="F:transaminase activity"/>
    <property type="evidence" value="ECO:0007669"/>
    <property type="project" value="UniProtKB-KW"/>
</dbReference>
<dbReference type="HOGENOM" id="CLU_007884_10_2_7"/>
<evidence type="ECO:0000256" key="7">
    <source>
        <dbReference type="PIRSR" id="PIRSR006487-1"/>
    </source>
</evidence>
<dbReference type="Gene3D" id="2.40.30.110">
    <property type="entry name" value="Aminomethyltransferase beta-barrel domains"/>
    <property type="match status" value="1"/>
</dbReference>
<feature type="domain" description="Aminomethyltransferase C-terminal" evidence="9">
    <location>
        <begin position="290"/>
        <end position="365"/>
    </location>
</feature>
<dbReference type="Pfam" id="PF08669">
    <property type="entry name" value="GCV_T_C"/>
    <property type="match status" value="1"/>
</dbReference>
<dbReference type="GO" id="GO:0006546">
    <property type="term" value="P:glycine catabolic process"/>
    <property type="evidence" value="ECO:0007669"/>
    <property type="project" value="InterPro"/>
</dbReference>
<feature type="domain" description="GCVT N-terminal" evidence="8">
    <location>
        <begin position="24"/>
        <end position="269"/>
    </location>
</feature>
<accession>A0A0H3A7G4</accession>